<sequence>MSFKKVELYGGAITVDLPAAYGDASQIREVPDHQELYLDENGYTGVIFEILEYVDNLTDAEALQYHFADLVDGTGDSTNMLEQSHATMAKVSNKPVYTLSFIQTPPPPDRPRKTPDFVAILLLLLRLKEQGTDIMVTINIPHYPGEYEKAGAGEKTALMREGDEVAKKVLETFEVRDWGLFQG</sequence>
<dbReference type="SUPFAM" id="SSF55724">
    <property type="entry name" value="Mog1p/PsbP-like"/>
    <property type="match status" value="1"/>
</dbReference>
<accession>A0A6A5VJK4</accession>
<dbReference type="Gene3D" id="3.40.1000.10">
    <property type="entry name" value="Mog1/PsbP, alpha/beta/alpha sandwich"/>
    <property type="match status" value="1"/>
</dbReference>
<gene>
    <name evidence="4" type="ORF">BU23DRAFT_533165</name>
</gene>
<dbReference type="OrthoDB" id="10255285at2759"/>
<dbReference type="GO" id="GO:0005634">
    <property type="term" value="C:nucleus"/>
    <property type="evidence" value="ECO:0007669"/>
    <property type="project" value="TreeGrafter"/>
</dbReference>
<reference evidence="4" key="1">
    <citation type="journal article" date="2020" name="Stud. Mycol.">
        <title>101 Dothideomycetes genomes: a test case for predicting lifestyles and emergence of pathogens.</title>
        <authorList>
            <person name="Haridas S."/>
            <person name="Albert R."/>
            <person name="Binder M."/>
            <person name="Bloem J."/>
            <person name="Labutti K."/>
            <person name="Salamov A."/>
            <person name="Andreopoulos B."/>
            <person name="Baker S."/>
            <person name="Barry K."/>
            <person name="Bills G."/>
            <person name="Bluhm B."/>
            <person name="Cannon C."/>
            <person name="Castanera R."/>
            <person name="Culley D."/>
            <person name="Daum C."/>
            <person name="Ezra D."/>
            <person name="Gonzalez J."/>
            <person name="Henrissat B."/>
            <person name="Kuo A."/>
            <person name="Liang C."/>
            <person name="Lipzen A."/>
            <person name="Lutzoni F."/>
            <person name="Magnuson J."/>
            <person name="Mondo S."/>
            <person name="Nolan M."/>
            <person name="Ohm R."/>
            <person name="Pangilinan J."/>
            <person name="Park H.-J."/>
            <person name="Ramirez L."/>
            <person name="Alfaro M."/>
            <person name="Sun H."/>
            <person name="Tritt A."/>
            <person name="Yoshinaga Y."/>
            <person name="Zwiers L.-H."/>
            <person name="Turgeon B."/>
            <person name="Goodwin S."/>
            <person name="Spatafora J."/>
            <person name="Crous P."/>
            <person name="Grigoriev I."/>
        </authorList>
    </citation>
    <scope>NUCLEOTIDE SEQUENCE</scope>
    <source>
        <strain evidence="4">CBS 107.79</strain>
    </source>
</reference>
<organism evidence="4 5">
    <name type="scientific">Bimuria novae-zelandiae CBS 107.79</name>
    <dbReference type="NCBI Taxonomy" id="1447943"/>
    <lineage>
        <taxon>Eukaryota</taxon>
        <taxon>Fungi</taxon>
        <taxon>Dikarya</taxon>
        <taxon>Ascomycota</taxon>
        <taxon>Pezizomycotina</taxon>
        <taxon>Dothideomycetes</taxon>
        <taxon>Pleosporomycetidae</taxon>
        <taxon>Pleosporales</taxon>
        <taxon>Massarineae</taxon>
        <taxon>Didymosphaeriaceae</taxon>
        <taxon>Bimuria</taxon>
    </lineage>
</organism>
<dbReference type="InterPro" id="IPR007681">
    <property type="entry name" value="Mog1"/>
</dbReference>
<dbReference type="PANTHER" id="PTHR15837">
    <property type="entry name" value="RAN GUANINE NUCLEOTIDE RELEASE FACTOR"/>
    <property type="match status" value="1"/>
</dbReference>
<dbReference type="EMBL" id="ML976680">
    <property type="protein sequence ID" value="KAF1973547.1"/>
    <property type="molecule type" value="Genomic_DNA"/>
</dbReference>
<dbReference type="InterPro" id="IPR016123">
    <property type="entry name" value="Mog1/PsbP_a/b/a-sand"/>
</dbReference>
<evidence type="ECO:0000256" key="1">
    <source>
        <dbReference type="ARBA" id="ARBA00010307"/>
    </source>
</evidence>
<dbReference type="PANTHER" id="PTHR15837:SF0">
    <property type="entry name" value="RAN GUANINE NUCLEOTIDE RELEASE FACTOR"/>
    <property type="match status" value="1"/>
</dbReference>
<comment type="similarity">
    <text evidence="1">Belongs to the MOG1 family.</text>
</comment>
<dbReference type="GO" id="GO:0005085">
    <property type="term" value="F:guanyl-nucleotide exchange factor activity"/>
    <property type="evidence" value="ECO:0007669"/>
    <property type="project" value="TreeGrafter"/>
</dbReference>
<keyword evidence="2" id="KW-0813">Transport</keyword>
<proteinExistence type="inferred from homology"/>
<evidence type="ECO:0000313" key="4">
    <source>
        <dbReference type="EMBL" id="KAF1973547.1"/>
    </source>
</evidence>
<dbReference type="GO" id="GO:0031267">
    <property type="term" value="F:small GTPase binding"/>
    <property type="evidence" value="ECO:0007669"/>
    <property type="project" value="TreeGrafter"/>
</dbReference>
<dbReference type="AlphaFoldDB" id="A0A6A5VJK4"/>
<evidence type="ECO:0000256" key="3">
    <source>
        <dbReference type="ARBA" id="ARBA00022927"/>
    </source>
</evidence>
<evidence type="ECO:0000256" key="2">
    <source>
        <dbReference type="ARBA" id="ARBA00022448"/>
    </source>
</evidence>
<keyword evidence="3" id="KW-0653">Protein transport</keyword>
<name>A0A6A5VJK4_9PLEO</name>
<dbReference type="Proteomes" id="UP000800036">
    <property type="component" value="Unassembled WGS sequence"/>
</dbReference>
<keyword evidence="5" id="KW-1185">Reference proteome</keyword>
<dbReference type="GO" id="GO:0006606">
    <property type="term" value="P:protein import into nucleus"/>
    <property type="evidence" value="ECO:0007669"/>
    <property type="project" value="TreeGrafter"/>
</dbReference>
<dbReference type="Pfam" id="PF04603">
    <property type="entry name" value="Mog1"/>
    <property type="match status" value="1"/>
</dbReference>
<evidence type="ECO:0000313" key="5">
    <source>
        <dbReference type="Proteomes" id="UP000800036"/>
    </source>
</evidence>
<protein>
    <submittedName>
        <fullName evidence="4">Mog1p/PsbP-like protein</fullName>
    </submittedName>
</protein>